<reference evidence="4" key="3">
    <citation type="submission" date="2015-04" db="UniProtKB">
        <authorList>
            <consortium name="EnsemblPlants"/>
        </authorList>
    </citation>
    <scope>IDENTIFICATION</scope>
    <source>
        <strain evidence="4">cv. Jemalong A17</strain>
    </source>
</reference>
<dbReference type="HOGENOM" id="CLU_027176_1_1_1"/>
<accession>G7KSK7</accession>
<proteinExistence type="predicted"/>
<dbReference type="AlphaFoldDB" id="G7KSK7"/>
<dbReference type="PaxDb" id="3880-AES81307"/>
<feature type="non-terminal residue" evidence="3">
    <location>
        <position position="1"/>
    </location>
</feature>
<evidence type="ECO:0000259" key="1">
    <source>
        <dbReference type="Pfam" id="PF00646"/>
    </source>
</evidence>
<reference evidence="3 5" key="1">
    <citation type="journal article" date="2011" name="Nature">
        <title>The Medicago genome provides insight into the evolution of rhizobial symbioses.</title>
        <authorList>
            <person name="Young N.D."/>
            <person name="Debelle F."/>
            <person name="Oldroyd G.E."/>
            <person name="Geurts R."/>
            <person name="Cannon S.B."/>
            <person name="Udvardi M.K."/>
            <person name="Benedito V.A."/>
            <person name="Mayer K.F."/>
            <person name="Gouzy J."/>
            <person name="Schoof H."/>
            <person name="Van de Peer Y."/>
            <person name="Proost S."/>
            <person name="Cook D.R."/>
            <person name="Meyers B.C."/>
            <person name="Spannagl M."/>
            <person name="Cheung F."/>
            <person name="De Mita S."/>
            <person name="Krishnakumar V."/>
            <person name="Gundlach H."/>
            <person name="Zhou S."/>
            <person name="Mudge J."/>
            <person name="Bharti A.K."/>
            <person name="Murray J.D."/>
            <person name="Naoumkina M.A."/>
            <person name="Rosen B."/>
            <person name="Silverstein K.A."/>
            <person name="Tang H."/>
            <person name="Rombauts S."/>
            <person name="Zhao P.X."/>
            <person name="Zhou P."/>
            <person name="Barbe V."/>
            <person name="Bardou P."/>
            <person name="Bechner M."/>
            <person name="Bellec A."/>
            <person name="Berger A."/>
            <person name="Berges H."/>
            <person name="Bidwell S."/>
            <person name="Bisseling T."/>
            <person name="Choisne N."/>
            <person name="Couloux A."/>
            <person name="Denny R."/>
            <person name="Deshpande S."/>
            <person name="Dai X."/>
            <person name="Doyle J.J."/>
            <person name="Dudez A.M."/>
            <person name="Farmer A.D."/>
            <person name="Fouteau S."/>
            <person name="Franken C."/>
            <person name="Gibelin C."/>
            <person name="Gish J."/>
            <person name="Goldstein S."/>
            <person name="Gonzalez A.J."/>
            <person name="Green P.J."/>
            <person name="Hallab A."/>
            <person name="Hartog M."/>
            <person name="Hua A."/>
            <person name="Humphray S.J."/>
            <person name="Jeong D.H."/>
            <person name="Jing Y."/>
            <person name="Jocker A."/>
            <person name="Kenton S.M."/>
            <person name="Kim D.J."/>
            <person name="Klee K."/>
            <person name="Lai H."/>
            <person name="Lang C."/>
            <person name="Lin S."/>
            <person name="Macmil S.L."/>
            <person name="Magdelenat G."/>
            <person name="Matthews L."/>
            <person name="McCorrison J."/>
            <person name="Monaghan E.L."/>
            <person name="Mun J.H."/>
            <person name="Najar F.Z."/>
            <person name="Nicholson C."/>
            <person name="Noirot C."/>
            <person name="O'Bleness M."/>
            <person name="Paule C.R."/>
            <person name="Poulain J."/>
            <person name="Prion F."/>
            <person name="Qin B."/>
            <person name="Qu C."/>
            <person name="Retzel E.F."/>
            <person name="Riddle C."/>
            <person name="Sallet E."/>
            <person name="Samain S."/>
            <person name="Samson N."/>
            <person name="Sanders I."/>
            <person name="Saurat O."/>
            <person name="Scarpelli C."/>
            <person name="Schiex T."/>
            <person name="Segurens B."/>
            <person name="Severin A.J."/>
            <person name="Sherrier D.J."/>
            <person name="Shi R."/>
            <person name="Sims S."/>
            <person name="Singer S.R."/>
            <person name="Sinharoy S."/>
            <person name="Sterck L."/>
            <person name="Viollet A."/>
            <person name="Wang B.B."/>
            <person name="Wang K."/>
            <person name="Wang M."/>
            <person name="Wang X."/>
            <person name="Warfsmann J."/>
            <person name="Weissenbach J."/>
            <person name="White D.D."/>
            <person name="White J.D."/>
            <person name="Wiley G.B."/>
            <person name="Wincker P."/>
            <person name="Xing Y."/>
            <person name="Yang L."/>
            <person name="Yao Z."/>
            <person name="Ying F."/>
            <person name="Zhai J."/>
            <person name="Zhou L."/>
            <person name="Zuber A."/>
            <person name="Denarie J."/>
            <person name="Dixon R.A."/>
            <person name="May G.D."/>
            <person name="Schwartz D.C."/>
            <person name="Rogers J."/>
            <person name="Quetier F."/>
            <person name="Town C.D."/>
            <person name="Roe B.A."/>
        </authorList>
    </citation>
    <scope>NUCLEOTIDE SEQUENCE [LARGE SCALE GENOMIC DNA]</scope>
    <source>
        <strain evidence="3">A17</strain>
        <strain evidence="4 5">cv. Jemalong A17</strain>
    </source>
</reference>
<organism evidence="3 5">
    <name type="scientific">Medicago truncatula</name>
    <name type="common">Barrel medic</name>
    <name type="synonym">Medicago tribuloides</name>
    <dbReference type="NCBI Taxonomy" id="3880"/>
    <lineage>
        <taxon>Eukaryota</taxon>
        <taxon>Viridiplantae</taxon>
        <taxon>Streptophyta</taxon>
        <taxon>Embryophyta</taxon>
        <taxon>Tracheophyta</taxon>
        <taxon>Spermatophyta</taxon>
        <taxon>Magnoliopsida</taxon>
        <taxon>eudicotyledons</taxon>
        <taxon>Gunneridae</taxon>
        <taxon>Pentapetalae</taxon>
        <taxon>rosids</taxon>
        <taxon>fabids</taxon>
        <taxon>Fabales</taxon>
        <taxon>Fabaceae</taxon>
        <taxon>Papilionoideae</taxon>
        <taxon>50 kb inversion clade</taxon>
        <taxon>NPAAA clade</taxon>
        <taxon>Hologalegina</taxon>
        <taxon>IRL clade</taxon>
        <taxon>Trifolieae</taxon>
        <taxon>Medicago</taxon>
    </lineage>
</organism>
<dbReference type="Pfam" id="PF00646">
    <property type="entry name" value="F-box"/>
    <property type="match status" value="1"/>
</dbReference>
<evidence type="ECO:0000313" key="3">
    <source>
        <dbReference type="EMBL" id="AES81307.2"/>
    </source>
</evidence>
<accession>A0A0C3WCF6</accession>
<dbReference type="SUPFAM" id="SSF81383">
    <property type="entry name" value="F-box domain"/>
    <property type="match status" value="1"/>
</dbReference>
<gene>
    <name evidence="3" type="ordered locus">MTR_7g090810</name>
</gene>
<dbReference type="PANTHER" id="PTHR31111">
    <property type="entry name" value="BNAA05G37150D PROTEIN-RELATED"/>
    <property type="match status" value="1"/>
</dbReference>
<dbReference type="InterPro" id="IPR017451">
    <property type="entry name" value="F-box-assoc_interact_dom"/>
</dbReference>
<reference evidence="3 5" key="2">
    <citation type="journal article" date="2014" name="BMC Genomics">
        <title>An improved genome release (version Mt4.0) for the model legume Medicago truncatula.</title>
        <authorList>
            <person name="Tang H."/>
            <person name="Krishnakumar V."/>
            <person name="Bidwell S."/>
            <person name="Rosen B."/>
            <person name="Chan A."/>
            <person name="Zhou S."/>
            <person name="Gentzbittel L."/>
            <person name="Childs K.L."/>
            <person name="Yandell M."/>
            <person name="Gundlach H."/>
            <person name="Mayer K.F."/>
            <person name="Schwartz D.C."/>
            <person name="Town C.D."/>
        </authorList>
    </citation>
    <scope>GENOME REANNOTATION</scope>
    <source>
        <strain evidence="3">A17</strain>
        <strain evidence="4 5">cv. Jemalong A17</strain>
    </source>
</reference>
<name>G7KSK7_MEDTR</name>
<dbReference type="InterPro" id="IPR036047">
    <property type="entry name" value="F-box-like_dom_sf"/>
</dbReference>
<dbReference type="PANTHER" id="PTHR31111:SF136">
    <property type="entry name" value="F-BOX ASSOCIATED DOMAIN-CONTAINING PROTEIN"/>
    <property type="match status" value="1"/>
</dbReference>
<dbReference type="Proteomes" id="UP000002051">
    <property type="component" value="Unassembled WGS sequence"/>
</dbReference>
<dbReference type="NCBIfam" id="TIGR01640">
    <property type="entry name" value="F_box_assoc_1"/>
    <property type="match status" value="1"/>
</dbReference>
<dbReference type="InterPro" id="IPR013187">
    <property type="entry name" value="F-box-assoc_dom_typ3"/>
</dbReference>
<evidence type="ECO:0000313" key="4">
    <source>
        <dbReference type="EnsemblPlants" id="AES81307"/>
    </source>
</evidence>
<feature type="domain" description="F-box associated beta-propeller type 3" evidence="2">
    <location>
        <begin position="159"/>
        <end position="398"/>
    </location>
</feature>
<dbReference type="EMBL" id="CM001223">
    <property type="protein sequence ID" value="AES81307.2"/>
    <property type="molecule type" value="Genomic_DNA"/>
</dbReference>
<dbReference type="ExpressionAtlas" id="G7KSK7">
    <property type="expression patterns" value="differential"/>
</dbReference>
<keyword evidence="5" id="KW-1185">Reference proteome</keyword>
<evidence type="ECO:0000313" key="5">
    <source>
        <dbReference type="Proteomes" id="UP000002051"/>
    </source>
</evidence>
<dbReference type="InterPro" id="IPR001810">
    <property type="entry name" value="F-box_dom"/>
</dbReference>
<dbReference type="EnsemblPlants" id="AES81307">
    <property type="protein sequence ID" value="AES81307"/>
    <property type="gene ID" value="MTR_7g090810"/>
</dbReference>
<feature type="domain" description="F-box" evidence="1">
    <location>
        <begin position="37"/>
        <end position="66"/>
    </location>
</feature>
<sequence>MQRKRDSIVSARATSQRYNEANCKVEEAESDDLYPYFDNLPSHLTAHILLQLPIKSLLICRCLSPTSLMVRTRRLDHVSRTLHLLECEPEKFEFGRNNLVKLDPIFKLPLRYGKLFKEKMHKIKNKSKRLFRAPKLLLEKKNDMNNIRDRQSLYISCDIVICNPVTGEFIRLPEATTTPLRLNTDRVRMQGQAGFGFQPKTNEYKVIKIWIRHVQRANDWVFDRVILEINTLGAPSWRTVEVDPRISISSLKYPTCVNGVLHWIKFEGQQKSILCFCFEGERLQPFPSPPHVFGIHDNRRISMGELKGFLYICDLNFFVDVTMWVMNEHGIEESWTKVYNIETSVNSLGYPISPRYGLCWPVKPFDAILLYHSCNCFIYFEPEKYGYKVFRIRGTRSKSVEVIPHIPSLISLKDVVKGDNIEVFSIHS</sequence>
<dbReference type="eggNOG" id="ENOG502T151">
    <property type="taxonomic scope" value="Eukaryota"/>
</dbReference>
<dbReference type="Pfam" id="PF08268">
    <property type="entry name" value="FBA_3"/>
    <property type="match status" value="1"/>
</dbReference>
<protein>
    <submittedName>
        <fullName evidence="3">F-box protein interaction domain protein</fullName>
    </submittedName>
</protein>
<evidence type="ECO:0000259" key="2">
    <source>
        <dbReference type="Pfam" id="PF08268"/>
    </source>
</evidence>